<evidence type="ECO:0000313" key="1">
    <source>
        <dbReference type="EMBL" id="MFD0798008.1"/>
    </source>
</evidence>
<comment type="caution">
    <text evidence="1">The sequence shown here is derived from an EMBL/GenBank/DDBJ whole genome shotgun (WGS) entry which is preliminary data.</text>
</comment>
<sequence>MYARYNWDNRGLLHTRSEVFSMDELLLFYAKLFCKGGHWALITQYGYPQQVSLDASWDFGKEKDTLFIVPLTE</sequence>
<name>A0ABW3B465_9FLAO</name>
<gene>
    <name evidence="1" type="ORF">ACFQZJ_11080</name>
</gene>
<organism evidence="1 2">
    <name type="scientific">Maribacter chungangensis</name>
    <dbReference type="NCBI Taxonomy" id="1069117"/>
    <lineage>
        <taxon>Bacteria</taxon>
        <taxon>Pseudomonadati</taxon>
        <taxon>Bacteroidota</taxon>
        <taxon>Flavobacteriia</taxon>
        <taxon>Flavobacteriales</taxon>
        <taxon>Flavobacteriaceae</taxon>
        <taxon>Maribacter</taxon>
    </lineage>
</organism>
<evidence type="ECO:0000313" key="2">
    <source>
        <dbReference type="Proteomes" id="UP001597012"/>
    </source>
</evidence>
<keyword evidence="2" id="KW-1185">Reference proteome</keyword>
<accession>A0ABW3B465</accession>
<proteinExistence type="predicted"/>
<dbReference type="RefSeq" id="WP_379934551.1">
    <property type="nucleotide sequence ID" value="NZ_JBHTHY010000007.1"/>
</dbReference>
<dbReference type="EMBL" id="JBHTHY010000007">
    <property type="protein sequence ID" value="MFD0798008.1"/>
    <property type="molecule type" value="Genomic_DNA"/>
</dbReference>
<dbReference type="Proteomes" id="UP001597012">
    <property type="component" value="Unassembled WGS sequence"/>
</dbReference>
<reference evidence="2" key="1">
    <citation type="journal article" date="2019" name="Int. J. Syst. Evol. Microbiol.">
        <title>The Global Catalogue of Microorganisms (GCM) 10K type strain sequencing project: providing services to taxonomists for standard genome sequencing and annotation.</title>
        <authorList>
            <consortium name="The Broad Institute Genomics Platform"/>
            <consortium name="The Broad Institute Genome Sequencing Center for Infectious Disease"/>
            <person name="Wu L."/>
            <person name="Ma J."/>
        </authorList>
    </citation>
    <scope>NUCLEOTIDE SEQUENCE [LARGE SCALE GENOMIC DNA]</scope>
    <source>
        <strain evidence="2">CCUG 61948</strain>
    </source>
</reference>
<protein>
    <submittedName>
        <fullName evidence="1">Uncharacterized protein</fullName>
    </submittedName>
</protein>